<evidence type="ECO:0000313" key="1">
    <source>
        <dbReference type="EMBL" id="KAD4585651.1"/>
    </source>
</evidence>
<gene>
    <name evidence="1" type="ORF">E3N88_23252</name>
</gene>
<organism evidence="1 2">
    <name type="scientific">Mikania micrantha</name>
    <name type="common">bitter vine</name>
    <dbReference type="NCBI Taxonomy" id="192012"/>
    <lineage>
        <taxon>Eukaryota</taxon>
        <taxon>Viridiplantae</taxon>
        <taxon>Streptophyta</taxon>
        <taxon>Embryophyta</taxon>
        <taxon>Tracheophyta</taxon>
        <taxon>Spermatophyta</taxon>
        <taxon>Magnoliopsida</taxon>
        <taxon>eudicotyledons</taxon>
        <taxon>Gunneridae</taxon>
        <taxon>Pentapetalae</taxon>
        <taxon>asterids</taxon>
        <taxon>campanulids</taxon>
        <taxon>Asterales</taxon>
        <taxon>Asteraceae</taxon>
        <taxon>Asteroideae</taxon>
        <taxon>Heliantheae alliance</taxon>
        <taxon>Eupatorieae</taxon>
        <taxon>Mikania</taxon>
    </lineage>
</organism>
<dbReference type="Proteomes" id="UP000326396">
    <property type="component" value="Linkage Group LG2"/>
</dbReference>
<sequence>MQEWLLDIEEGKVGGLNNNEGLIEVPNDLLIADSLDPISDLIDFVYPSILQNFKNPNFFQERAILAPKNNVVEGINDRLMSMFPGDDMEYLSSDSIC</sequence>
<dbReference type="PANTHER" id="PTHR10492">
    <property type="match status" value="1"/>
</dbReference>
<dbReference type="PANTHER" id="PTHR10492:SF93">
    <property type="entry name" value="ATP-DEPENDENT DNA HELICASE"/>
    <property type="match status" value="1"/>
</dbReference>
<dbReference type="AlphaFoldDB" id="A0A5N6NCS3"/>
<comment type="caution">
    <text evidence="1">The sequence shown here is derived from an EMBL/GenBank/DDBJ whole genome shotgun (WGS) entry which is preliminary data.</text>
</comment>
<protein>
    <submittedName>
        <fullName evidence="1">Uncharacterized protein</fullName>
    </submittedName>
</protein>
<accession>A0A5N6NCS3</accession>
<name>A0A5N6NCS3_9ASTR</name>
<dbReference type="EMBL" id="SZYD01000012">
    <property type="protein sequence ID" value="KAD4585651.1"/>
    <property type="molecule type" value="Genomic_DNA"/>
</dbReference>
<reference evidence="1 2" key="1">
    <citation type="submission" date="2019-05" db="EMBL/GenBank/DDBJ databases">
        <title>Mikania micrantha, genome provides insights into the molecular mechanism of rapid growth.</title>
        <authorList>
            <person name="Liu B."/>
        </authorList>
    </citation>
    <scope>NUCLEOTIDE SEQUENCE [LARGE SCALE GENOMIC DNA]</scope>
    <source>
        <strain evidence="1">NLD-2019</strain>
        <tissue evidence="1">Leaf</tissue>
    </source>
</reference>
<proteinExistence type="predicted"/>
<dbReference type="OrthoDB" id="1930928at2759"/>
<evidence type="ECO:0000313" key="2">
    <source>
        <dbReference type="Proteomes" id="UP000326396"/>
    </source>
</evidence>
<keyword evidence="2" id="KW-1185">Reference proteome</keyword>